<dbReference type="EMBL" id="CAACVJ010000092">
    <property type="protein sequence ID" value="VEP13086.1"/>
    <property type="molecule type" value="Genomic_DNA"/>
</dbReference>
<accession>A0A563VNP6</accession>
<keyword evidence="2" id="KW-1185">Reference proteome</keyword>
<sequence>MGDIDLSDIINLPPLKVNFLGIFVSFFANKPFLHSWCANIYDGKVL</sequence>
<protein>
    <submittedName>
        <fullName evidence="1">Uncharacterized protein</fullName>
    </submittedName>
</protein>
<dbReference type="AlphaFoldDB" id="A0A563VNP6"/>
<gene>
    <name evidence="1" type="ORF">H1P_1810025</name>
</gene>
<evidence type="ECO:0000313" key="2">
    <source>
        <dbReference type="Proteomes" id="UP000320055"/>
    </source>
</evidence>
<dbReference type="Proteomes" id="UP000320055">
    <property type="component" value="Unassembled WGS sequence"/>
</dbReference>
<evidence type="ECO:0000313" key="1">
    <source>
        <dbReference type="EMBL" id="VEP13086.1"/>
    </source>
</evidence>
<name>A0A563VNP6_9CYAN</name>
<proteinExistence type="predicted"/>
<reference evidence="1 2" key="1">
    <citation type="submission" date="2019-01" db="EMBL/GenBank/DDBJ databases">
        <authorList>
            <person name="Brito A."/>
        </authorList>
    </citation>
    <scope>NUCLEOTIDE SEQUENCE [LARGE SCALE GENOMIC DNA]</scope>
    <source>
        <strain evidence="1">1</strain>
    </source>
</reference>
<organism evidence="1 2">
    <name type="scientific">Hyella patelloides LEGE 07179</name>
    <dbReference type="NCBI Taxonomy" id="945734"/>
    <lineage>
        <taxon>Bacteria</taxon>
        <taxon>Bacillati</taxon>
        <taxon>Cyanobacteriota</taxon>
        <taxon>Cyanophyceae</taxon>
        <taxon>Pleurocapsales</taxon>
        <taxon>Hyellaceae</taxon>
        <taxon>Hyella</taxon>
    </lineage>
</organism>